<protein>
    <submittedName>
        <fullName evidence="3">Acyltransferase</fullName>
    </submittedName>
</protein>
<comment type="caution">
    <text evidence="3">The sequence shown here is derived from an EMBL/GenBank/DDBJ whole genome shotgun (WGS) entry which is preliminary data.</text>
</comment>
<evidence type="ECO:0000313" key="3">
    <source>
        <dbReference type="EMBL" id="OCX13055.1"/>
    </source>
</evidence>
<accession>A0A1C2DEF1</accession>
<gene>
    <name evidence="3" type="ORF">QV13_26280</name>
</gene>
<organism evidence="3 4">
    <name type="scientific">Mesorhizobium hungaricum</name>
    <dbReference type="NCBI Taxonomy" id="1566387"/>
    <lineage>
        <taxon>Bacteria</taxon>
        <taxon>Pseudomonadati</taxon>
        <taxon>Pseudomonadota</taxon>
        <taxon>Alphaproteobacteria</taxon>
        <taxon>Hyphomicrobiales</taxon>
        <taxon>Phyllobacteriaceae</taxon>
        <taxon>Mesorhizobium</taxon>
    </lineage>
</organism>
<keyword evidence="1" id="KW-0812">Transmembrane</keyword>
<dbReference type="OrthoDB" id="9809782at2"/>
<name>A0A1C2DEF1_9HYPH</name>
<feature type="transmembrane region" description="Helical" evidence="1">
    <location>
        <begin position="282"/>
        <end position="305"/>
    </location>
</feature>
<feature type="transmembrane region" description="Helical" evidence="1">
    <location>
        <begin position="12"/>
        <end position="33"/>
    </location>
</feature>
<feature type="transmembrane region" description="Helical" evidence="1">
    <location>
        <begin position="317"/>
        <end position="340"/>
    </location>
</feature>
<dbReference type="PANTHER" id="PTHR36927">
    <property type="entry name" value="BLR4337 PROTEIN"/>
    <property type="match status" value="1"/>
</dbReference>
<evidence type="ECO:0000313" key="4">
    <source>
        <dbReference type="Proteomes" id="UP000094412"/>
    </source>
</evidence>
<reference evidence="3 4" key="1">
    <citation type="submission" date="2016-08" db="EMBL/GenBank/DDBJ databases">
        <title>Whole genome sequence of Mesorhizobium sp. strain UASWS1009 isolated from industrial sewage.</title>
        <authorList>
            <person name="Crovadore J."/>
            <person name="Calmin G."/>
            <person name="Chablais R."/>
            <person name="Cochard B."/>
            <person name="Lefort F."/>
        </authorList>
    </citation>
    <scope>NUCLEOTIDE SEQUENCE [LARGE SCALE GENOMIC DNA]</scope>
    <source>
        <strain evidence="3 4">UASWS1009</strain>
    </source>
</reference>
<keyword evidence="3" id="KW-0808">Transferase</keyword>
<feature type="transmembrane region" description="Helical" evidence="1">
    <location>
        <begin position="53"/>
        <end position="75"/>
    </location>
</feature>
<feature type="transmembrane region" description="Helical" evidence="1">
    <location>
        <begin position="346"/>
        <end position="368"/>
    </location>
</feature>
<keyword evidence="3" id="KW-0012">Acyltransferase</keyword>
<evidence type="ECO:0000256" key="1">
    <source>
        <dbReference type="SAM" id="Phobius"/>
    </source>
</evidence>
<sequence>MQPTSHRLYYVDALRVSAFGLLILYHSSAAFLYDLDWLFNSPEKSQTLSLVTLFPRAWRLALLFFVSGMGTWFAFRSQTTFDFLKGRFLRLFLPLIFAMCVIIVPQVWYERLSDGRFQGSLLEFWVLRYFTEGKYPTGNFSWAHMWFVAYLLVMTVICTPIFRLFTLPSTRRLSDWFERTARSPAIYLFVLLPLALHLIFLPFFPRETNVLYNDGAWFAVWASWFGLGFLVAKHHQAVVPAIIARRWWSLAIAAALTIWLYRFSWVTKAASIGGETGGMSMALYKTLTFSLAWTVILAAVGFAALHANRKSPVLSWLNAKIFPLYIVHQTFVIMALYYVLPLDLSLWSKLALVVAITTFWSLLTAVIADLLPSPFRMLVGLPDRRKVRAPDQSMAAAGG</sequence>
<dbReference type="STRING" id="1566387.QV13_26280"/>
<dbReference type="AlphaFoldDB" id="A0A1C2DEF1"/>
<keyword evidence="1" id="KW-1133">Transmembrane helix</keyword>
<feature type="transmembrane region" description="Helical" evidence="1">
    <location>
        <begin position="87"/>
        <end position="109"/>
    </location>
</feature>
<dbReference type="InterPro" id="IPR050623">
    <property type="entry name" value="Glucan_succinyl_AcylTrfase"/>
</dbReference>
<keyword evidence="4" id="KW-1185">Reference proteome</keyword>
<feature type="transmembrane region" description="Helical" evidence="1">
    <location>
        <begin position="143"/>
        <end position="165"/>
    </location>
</feature>
<proteinExistence type="predicted"/>
<evidence type="ECO:0000259" key="2">
    <source>
        <dbReference type="Pfam" id="PF01757"/>
    </source>
</evidence>
<dbReference type="RefSeq" id="WP_024923335.1">
    <property type="nucleotide sequence ID" value="NZ_MDEO01000036.1"/>
</dbReference>
<keyword evidence="1" id="KW-0472">Membrane</keyword>
<dbReference type="GO" id="GO:0016747">
    <property type="term" value="F:acyltransferase activity, transferring groups other than amino-acyl groups"/>
    <property type="evidence" value="ECO:0007669"/>
    <property type="project" value="InterPro"/>
</dbReference>
<dbReference type="EMBL" id="MDEO01000036">
    <property type="protein sequence ID" value="OCX13055.1"/>
    <property type="molecule type" value="Genomic_DNA"/>
</dbReference>
<dbReference type="InterPro" id="IPR002656">
    <property type="entry name" value="Acyl_transf_3_dom"/>
</dbReference>
<feature type="domain" description="Acyltransferase 3" evidence="2">
    <location>
        <begin position="9"/>
        <end position="365"/>
    </location>
</feature>
<dbReference type="PANTHER" id="PTHR36927:SF3">
    <property type="entry name" value="GLUCANS BIOSYNTHESIS PROTEIN C"/>
    <property type="match status" value="1"/>
</dbReference>
<dbReference type="Pfam" id="PF01757">
    <property type="entry name" value="Acyl_transf_3"/>
    <property type="match status" value="1"/>
</dbReference>
<feature type="transmembrane region" description="Helical" evidence="1">
    <location>
        <begin position="244"/>
        <end position="262"/>
    </location>
</feature>
<dbReference type="Proteomes" id="UP000094412">
    <property type="component" value="Unassembled WGS sequence"/>
</dbReference>
<feature type="transmembrane region" description="Helical" evidence="1">
    <location>
        <begin position="185"/>
        <end position="204"/>
    </location>
</feature>
<feature type="transmembrane region" description="Helical" evidence="1">
    <location>
        <begin position="216"/>
        <end position="232"/>
    </location>
</feature>